<keyword evidence="2" id="KW-1185">Reference proteome</keyword>
<evidence type="ECO:0000313" key="1">
    <source>
        <dbReference type="EMBL" id="KAG0421230.1"/>
    </source>
</evidence>
<proteinExistence type="predicted"/>
<evidence type="ECO:0000313" key="2">
    <source>
        <dbReference type="Proteomes" id="UP000805193"/>
    </source>
</evidence>
<accession>A0AC60PKE6</accession>
<dbReference type="EMBL" id="JABSTQ010010402">
    <property type="protein sequence ID" value="KAG0421230.1"/>
    <property type="molecule type" value="Genomic_DNA"/>
</dbReference>
<dbReference type="Proteomes" id="UP000805193">
    <property type="component" value="Unassembled WGS sequence"/>
</dbReference>
<gene>
    <name evidence="1" type="ORF">HPB47_002885</name>
</gene>
<reference evidence="1 2" key="1">
    <citation type="journal article" date="2020" name="Cell">
        <title>Large-Scale Comparative Analyses of Tick Genomes Elucidate Their Genetic Diversity and Vector Capacities.</title>
        <authorList>
            <consortium name="Tick Genome and Microbiome Consortium (TIGMIC)"/>
            <person name="Jia N."/>
            <person name="Wang J."/>
            <person name="Shi W."/>
            <person name="Du L."/>
            <person name="Sun Y."/>
            <person name="Zhan W."/>
            <person name="Jiang J.F."/>
            <person name="Wang Q."/>
            <person name="Zhang B."/>
            <person name="Ji P."/>
            <person name="Bell-Sakyi L."/>
            <person name="Cui X.M."/>
            <person name="Yuan T.T."/>
            <person name="Jiang B.G."/>
            <person name="Yang W.F."/>
            <person name="Lam T.T."/>
            <person name="Chang Q.C."/>
            <person name="Ding S.J."/>
            <person name="Wang X.J."/>
            <person name="Zhu J.G."/>
            <person name="Ruan X.D."/>
            <person name="Zhao L."/>
            <person name="Wei J.T."/>
            <person name="Ye R.Z."/>
            <person name="Que T.C."/>
            <person name="Du C.H."/>
            <person name="Zhou Y.H."/>
            <person name="Cheng J.X."/>
            <person name="Dai P.F."/>
            <person name="Guo W.B."/>
            <person name="Han X.H."/>
            <person name="Huang E.J."/>
            <person name="Li L.F."/>
            <person name="Wei W."/>
            <person name="Gao Y.C."/>
            <person name="Liu J.Z."/>
            <person name="Shao H.Z."/>
            <person name="Wang X."/>
            <person name="Wang C.C."/>
            <person name="Yang T.C."/>
            <person name="Huo Q.B."/>
            <person name="Li W."/>
            <person name="Chen H.Y."/>
            <person name="Chen S.E."/>
            <person name="Zhou L.G."/>
            <person name="Ni X.B."/>
            <person name="Tian J.H."/>
            <person name="Sheng Y."/>
            <person name="Liu T."/>
            <person name="Pan Y.S."/>
            <person name="Xia L.Y."/>
            <person name="Li J."/>
            <person name="Zhao F."/>
            <person name="Cao W.C."/>
        </authorList>
    </citation>
    <scope>NUCLEOTIDE SEQUENCE [LARGE SCALE GENOMIC DNA]</scope>
    <source>
        <strain evidence="1">Iper-2018</strain>
    </source>
</reference>
<protein>
    <submittedName>
        <fullName evidence="1">Uncharacterized protein</fullName>
    </submittedName>
</protein>
<organism evidence="1 2">
    <name type="scientific">Ixodes persulcatus</name>
    <name type="common">Taiga tick</name>
    <dbReference type="NCBI Taxonomy" id="34615"/>
    <lineage>
        <taxon>Eukaryota</taxon>
        <taxon>Metazoa</taxon>
        <taxon>Ecdysozoa</taxon>
        <taxon>Arthropoda</taxon>
        <taxon>Chelicerata</taxon>
        <taxon>Arachnida</taxon>
        <taxon>Acari</taxon>
        <taxon>Parasitiformes</taxon>
        <taxon>Ixodida</taxon>
        <taxon>Ixodoidea</taxon>
        <taxon>Ixodidae</taxon>
        <taxon>Ixodinae</taxon>
        <taxon>Ixodes</taxon>
    </lineage>
</organism>
<sequence>MPGGSARSSALSCGGKYGITERASGCLLAVGILAVAKGDDTGPSWMQQVVAVTLEVTMVTATEAALQVATVRVLRGACRHSTLRPFLPSLVVQAIYAPDYVAGLGH</sequence>
<comment type="caution">
    <text evidence="1">The sequence shown here is derived from an EMBL/GenBank/DDBJ whole genome shotgun (WGS) entry which is preliminary data.</text>
</comment>
<name>A0AC60PKE6_IXOPE</name>